<reference evidence="2 3" key="1">
    <citation type="submission" date="2016-08" db="EMBL/GenBank/DDBJ databases">
        <authorList>
            <consortium name="Lentinula edodes genome sequencing consortium"/>
            <person name="Sakamoto Y."/>
            <person name="Nakade K."/>
            <person name="Sato S."/>
            <person name="Yoshida Y."/>
            <person name="Miyazaki K."/>
            <person name="Natsume S."/>
            <person name="Konno N."/>
        </authorList>
    </citation>
    <scope>NUCLEOTIDE SEQUENCE [LARGE SCALE GENOMIC DNA]</scope>
    <source>
        <strain evidence="2 3">NBRC 111202</strain>
    </source>
</reference>
<keyword evidence="1" id="KW-1133">Transmembrane helix</keyword>
<accession>A0A1Q3E6M6</accession>
<organism evidence="2 3">
    <name type="scientific">Lentinula edodes</name>
    <name type="common">Shiitake mushroom</name>
    <name type="synonym">Lentinus edodes</name>
    <dbReference type="NCBI Taxonomy" id="5353"/>
    <lineage>
        <taxon>Eukaryota</taxon>
        <taxon>Fungi</taxon>
        <taxon>Dikarya</taxon>
        <taxon>Basidiomycota</taxon>
        <taxon>Agaricomycotina</taxon>
        <taxon>Agaricomycetes</taxon>
        <taxon>Agaricomycetidae</taxon>
        <taxon>Agaricales</taxon>
        <taxon>Marasmiineae</taxon>
        <taxon>Omphalotaceae</taxon>
        <taxon>Lentinula</taxon>
    </lineage>
</organism>
<gene>
    <name evidence="2" type="ORF">LENED_004480</name>
</gene>
<comment type="caution">
    <text evidence="2">The sequence shown here is derived from an EMBL/GenBank/DDBJ whole genome shotgun (WGS) entry which is preliminary data.</text>
</comment>
<dbReference type="AlphaFoldDB" id="A0A1Q3E6M6"/>
<keyword evidence="1" id="KW-0812">Transmembrane</keyword>
<keyword evidence="3" id="KW-1185">Reference proteome</keyword>
<name>A0A1Q3E6M6_LENED</name>
<proteinExistence type="predicted"/>
<feature type="transmembrane region" description="Helical" evidence="1">
    <location>
        <begin position="138"/>
        <end position="161"/>
    </location>
</feature>
<dbReference type="Proteomes" id="UP000188533">
    <property type="component" value="Unassembled WGS sequence"/>
</dbReference>
<dbReference type="EMBL" id="BDGU01000116">
    <property type="protein sequence ID" value="GAW02806.1"/>
    <property type="molecule type" value="Genomic_DNA"/>
</dbReference>
<evidence type="ECO:0000313" key="3">
    <source>
        <dbReference type="Proteomes" id="UP000188533"/>
    </source>
</evidence>
<keyword evidence="1" id="KW-0472">Membrane</keyword>
<protein>
    <submittedName>
        <fullName evidence="2">Uncharacterized protein</fullName>
    </submittedName>
</protein>
<sequence length="162" mass="17545">MSILSLQNALIADSDCIISEEHSITQPITILDSRCLRAPTPHPESSVTEVAHTRIPAIEIDDQNSIPGYLAALNANLDPSFPVDMTVFESFFLPQLDHQSKGKVISILAKAFVDLQSVGSEDVILKPMNRNKGHVQKYMVALVGVGSALLGAVAMFLVLAFF</sequence>
<evidence type="ECO:0000313" key="2">
    <source>
        <dbReference type="EMBL" id="GAW02806.1"/>
    </source>
</evidence>
<evidence type="ECO:0000256" key="1">
    <source>
        <dbReference type="SAM" id="Phobius"/>
    </source>
</evidence>
<reference evidence="2 3" key="2">
    <citation type="submission" date="2017-02" db="EMBL/GenBank/DDBJ databases">
        <title>A genome survey and senescence transcriptome analysis in Lentinula edodes.</title>
        <authorList>
            <person name="Sakamoto Y."/>
            <person name="Nakade K."/>
            <person name="Sato S."/>
            <person name="Yoshida Y."/>
            <person name="Miyazaki K."/>
            <person name="Natsume S."/>
            <person name="Konno N."/>
        </authorList>
    </citation>
    <scope>NUCLEOTIDE SEQUENCE [LARGE SCALE GENOMIC DNA]</scope>
    <source>
        <strain evidence="2 3">NBRC 111202</strain>
    </source>
</reference>
<dbReference type="OrthoDB" id="10339649at2759"/>